<name>A0A3P7KXY1_ONCOC</name>
<gene>
    <name evidence="1" type="ORF">NOO_LOCUS13649</name>
</gene>
<dbReference type="Proteomes" id="UP000271087">
    <property type="component" value="Unassembled WGS sequence"/>
</dbReference>
<evidence type="ECO:0000313" key="2">
    <source>
        <dbReference type="Proteomes" id="UP000271087"/>
    </source>
</evidence>
<reference evidence="1 2" key="1">
    <citation type="submission" date="2018-08" db="EMBL/GenBank/DDBJ databases">
        <authorList>
            <person name="Laetsch R D."/>
            <person name="Stevens L."/>
            <person name="Kumar S."/>
            <person name="Blaxter L. M."/>
        </authorList>
    </citation>
    <scope>NUCLEOTIDE SEQUENCE [LARGE SCALE GENOMIC DNA]</scope>
</reference>
<dbReference type="AlphaFoldDB" id="A0A3P7KXY1"/>
<evidence type="ECO:0000313" key="1">
    <source>
        <dbReference type="EMBL" id="VDN04077.1"/>
    </source>
</evidence>
<sequence>AITFPVLSNTYIIYEMVEQPQVRRFSQMFMERLRVF</sequence>
<keyword evidence="2" id="KW-1185">Reference proteome</keyword>
<proteinExistence type="predicted"/>
<feature type="non-terminal residue" evidence="1">
    <location>
        <position position="1"/>
    </location>
</feature>
<protein>
    <submittedName>
        <fullName evidence="1">Uncharacterized protein</fullName>
    </submittedName>
</protein>
<dbReference type="EMBL" id="UYRW01017185">
    <property type="protein sequence ID" value="VDN04077.1"/>
    <property type="molecule type" value="Genomic_DNA"/>
</dbReference>
<feature type="non-terminal residue" evidence="1">
    <location>
        <position position="36"/>
    </location>
</feature>
<organism evidence="1 2">
    <name type="scientific">Onchocerca ochengi</name>
    <name type="common">Filarial nematode worm</name>
    <dbReference type="NCBI Taxonomy" id="42157"/>
    <lineage>
        <taxon>Eukaryota</taxon>
        <taxon>Metazoa</taxon>
        <taxon>Ecdysozoa</taxon>
        <taxon>Nematoda</taxon>
        <taxon>Chromadorea</taxon>
        <taxon>Rhabditida</taxon>
        <taxon>Spirurina</taxon>
        <taxon>Spiruromorpha</taxon>
        <taxon>Filarioidea</taxon>
        <taxon>Onchocercidae</taxon>
        <taxon>Onchocerca</taxon>
    </lineage>
</organism>
<accession>A0A3P7KXY1</accession>